<sequence>MTTKTNVPATAADKQRVLAAGLFAQSMQRNSTLGRLSGPMPKGEARAGEVVRKQTSTDLPIVKTVDLSRGKGDEVEFQFLQPVGAYPIMGSRTAEGKGTGLSYDTSRVRVNQARFPVDLGDTMTSLRSPVDFRRMGRPVAQSLMDSYMDQSLLVHMAGARGFHDNIEWRVPVASHPEFAEIAINAVRAPTKNRHFIADGTNGIAEFSQTGGVVDLATTDGLSMDVVDSIRTVMESIALPPPAVKIPGDVVAEDSPLRVLLVSPAQYHAFSQDPSFRQFQANALARAAKAKNHPLFLGECGLWNGILLMKMPKPIRFYAGDALNYCDSFTSETESTATVNASFGTTHAVDRAILLGGQAIAQAFAASGHGGMPFFWKEKEFDHDDKMELLIGAIQGISKVRWLVDQGNGEKHFTDHGVVAIDTAVSIIGARK</sequence>
<reference evidence="2" key="1">
    <citation type="submission" date="2016-03" db="EMBL/GenBank/DDBJ databases">
        <authorList>
            <person name="Ma C."/>
            <person name="Zhou S."/>
            <person name="Yang G."/>
        </authorList>
    </citation>
    <scope>NUCLEOTIDE SEQUENCE [LARGE SCALE GENOMIC DNA]</scope>
    <source>
        <strain evidence="2">SgZ-1</strain>
    </source>
</reference>
<keyword evidence="2" id="KW-1185">Reference proteome</keyword>
<name>A0A127K386_9RHOO</name>
<evidence type="ECO:0000313" key="2">
    <source>
        <dbReference type="Proteomes" id="UP000036902"/>
    </source>
</evidence>
<dbReference type="AlphaFoldDB" id="A0A127K386"/>
<dbReference type="RefSeq" id="WP_062450053.1">
    <property type="nucleotide sequence ID" value="NZ_CP014646.1"/>
</dbReference>
<accession>A0A127K386</accession>
<dbReference type="KEGG" id="thu:AC731_005395"/>
<dbReference type="EMBL" id="CP014646">
    <property type="protein sequence ID" value="AMO36419.1"/>
    <property type="molecule type" value="Genomic_DNA"/>
</dbReference>
<dbReference type="Pfam" id="PF13252">
    <property type="entry name" value="Phage_capsid_3"/>
    <property type="match status" value="1"/>
</dbReference>
<gene>
    <name evidence="1" type="ORF">AC731_005395</name>
</gene>
<dbReference type="InterPro" id="IPR025267">
    <property type="entry name" value="ORF017-like"/>
</dbReference>
<proteinExistence type="predicted"/>
<protein>
    <submittedName>
        <fullName evidence="1">N4-gp56 family major capsid protein</fullName>
    </submittedName>
</protein>
<evidence type="ECO:0000313" key="1">
    <source>
        <dbReference type="EMBL" id="AMO36419.1"/>
    </source>
</evidence>
<dbReference type="Proteomes" id="UP000036902">
    <property type="component" value="Chromosome"/>
</dbReference>
<dbReference type="STRING" id="1134435.AC731_005395"/>
<organism evidence="1 2">
    <name type="scientific">Thauera humireducens</name>
    <dbReference type="NCBI Taxonomy" id="1134435"/>
    <lineage>
        <taxon>Bacteria</taxon>
        <taxon>Pseudomonadati</taxon>
        <taxon>Pseudomonadota</taxon>
        <taxon>Betaproteobacteria</taxon>
        <taxon>Rhodocyclales</taxon>
        <taxon>Zoogloeaceae</taxon>
        <taxon>Thauera</taxon>
    </lineage>
</organism>